<dbReference type="Proteomes" id="UP000007887">
    <property type="component" value="Chromosome"/>
</dbReference>
<proteinExistence type="predicted"/>
<evidence type="ECO:0000313" key="2">
    <source>
        <dbReference type="Proteomes" id="UP000007887"/>
    </source>
</evidence>
<dbReference type="eggNOG" id="ENOG502Z7Q0">
    <property type="taxonomic scope" value="Bacteria"/>
</dbReference>
<accession>I0GP92</accession>
<gene>
    <name evidence="1" type="ordered locus">SELR_08710</name>
</gene>
<dbReference type="EMBL" id="AP012292">
    <property type="protein sequence ID" value="BAL82579.1"/>
    <property type="molecule type" value="Genomic_DNA"/>
</dbReference>
<protein>
    <recommendedName>
        <fullName evidence="3">DUF4127 family protein</fullName>
    </recommendedName>
</protein>
<dbReference type="PATRIC" id="fig|927704.6.peg.894"/>
<reference evidence="1 2" key="1">
    <citation type="submission" date="2011-10" db="EMBL/GenBank/DDBJ databases">
        <title>Whole genome sequence of Selenomonas ruminantium subsp. lactilytica TAM6421.</title>
        <authorList>
            <person name="Oguchi A."/>
            <person name="Ankai A."/>
            <person name="Kaneko J."/>
            <person name="Yamada-Narita S."/>
            <person name="Fukui S."/>
            <person name="Takahashi M."/>
            <person name="Onodera T."/>
            <person name="Kojima S."/>
            <person name="Fushimi T."/>
            <person name="Abe N."/>
            <person name="Kamio Y."/>
            <person name="Yamazaki S."/>
            <person name="Fujita N."/>
        </authorList>
    </citation>
    <scope>NUCLEOTIDE SEQUENCE [LARGE SCALE GENOMIC DNA]</scope>
    <source>
        <strain evidence="2">NBRC 103574 / TAM6421</strain>
    </source>
</reference>
<dbReference type="KEGG" id="sri:SELR_08710"/>
<name>I0GP92_SELRL</name>
<evidence type="ECO:0008006" key="3">
    <source>
        <dbReference type="Google" id="ProtNLM"/>
    </source>
</evidence>
<organism evidence="1 2">
    <name type="scientific">Selenomonas ruminantium subsp. lactilytica (strain NBRC 103574 / TAM6421)</name>
    <dbReference type="NCBI Taxonomy" id="927704"/>
    <lineage>
        <taxon>Bacteria</taxon>
        <taxon>Bacillati</taxon>
        <taxon>Bacillota</taxon>
        <taxon>Negativicutes</taxon>
        <taxon>Selenomonadales</taxon>
        <taxon>Selenomonadaceae</taxon>
        <taxon>Selenomonas</taxon>
    </lineage>
</organism>
<dbReference type="HOGENOM" id="CLU_031189_0_0_9"/>
<sequence>MREDIELKKGLRKVVSLVILWGVILSMNVGAAAGKILFIPHDDRPISYHQTVDVLRQAGYEMVVPPQELLSNATNMGHPDELWQWLRENAPAADSAVIASDSMLYGGLIPSRKHEIPEEKLAERLDGFVQLHQANPQLHIYVFDSLMRTPDWGQEGNIEEPDYYAKYGADFFHYSRLLDKEETEGLSKQEKKMMMERKKAIPAEYMQDWAARRAKNLAATKKLMDYARDGIIDYLILGRDDNAPLCQTHRENREILAYAAENKLPHTKFLSMPGIDEFNVLLLNRAVNDMTYEMPFVYVAYNEGKGGDTVPAFSDEKISASVDAALAIAGGLKVPAPARADFVLLVNTEKNGETIGLHNRFPDGKDFRPQLLPDKSTRHFASLVEDYVAKGYPVGIADIKYSNGADNALLEQLRQKGLLFKLKAYSGWNTATNSTGFAIGTGMLAPKMTEDGKNKLLAVRYLDDWAYQANVRTDVGNELVKQFGNPSYYIKLQDKLSFAEQQNNERMQAFADRNLPHFDFLKGFKVKNPWLRMFECDIVLPKTPQ</sequence>
<dbReference type="AlphaFoldDB" id="I0GP92"/>
<dbReference type="Pfam" id="PF13552">
    <property type="entry name" value="DUF4127"/>
    <property type="match status" value="1"/>
</dbReference>
<evidence type="ECO:0000313" key="1">
    <source>
        <dbReference type="EMBL" id="BAL82579.1"/>
    </source>
</evidence>
<dbReference type="InterPro" id="IPR025394">
    <property type="entry name" value="DUF4127"/>
</dbReference>